<dbReference type="PANTHER" id="PTHR40788:SF2">
    <property type="entry name" value="CLR5 DOMAIN-CONTAINING PROTEIN"/>
    <property type="match status" value="1"/>
</dbReference>
<dbReference type="PANTHER" id="PTHR40788">
    <property type="entry name" value="CLR5 DOMAIN-CONTAINING PROTEIN-RELATED"/>
    <property type="match status" value="1"/>
</dbReference>
<evidence type="ECO:0000313" key="2">
    <source>
        <dbReference type="Proteomes" id="UP000562682"/>
    </source>
</evidence>
<proteinExistence type="predicted"/>
<dbReference type="EMBL" id="JAAOAK010000018">
    <property type="protein sequence ID" value="KAF5694867.1"/>
    <property type="molecule type" value="Genomic_DNA"/>
</dbReference>
<evidence type="ECO:0000313" key="1">
    <source>
        <dbReference type="EMBL" id="KAF5694867.1"/>
    </source>
</evidence>
<dbReference type="Proteomes" id="UP000562682">
    <property type="component" value="Unassembled WGS sequence"/>
</dbReference>
<dbReference type="Pfam" id="PF07927">
    <property type="entry name" value="HicA_toxin"/>
    <property type="match status" value="1"/>
</dbReference>
<gene>
    <name evidence="1" type="ORF">FDENT_996</name>
</gene>
<sequence>MECKHVDAVRKRFSDSIHPRSPLPPKYNKAIGALGLLLISKVTYRISLLEELLPYIPGMQQHWELNPNQLPSNAPSDAVGMTRRITPQNTQQSLADDPLDWCLMQLQGKSDNENYFDHGMLFSMLQDHLSSNPSEGKRLDEVTYRALSDLSASHEMLVAVLSHTPRNRARHLHDVIAQEDRECWKTQQPFNIDGIVFERISKAFMKDFFRVNPPTGPKSPESISQSWALRVAVEKFWESIRAFLRKDLTRSGPGFTQDEVDSLLGVVSANLSAEYIEDEQRAQAEMFAAIHIADEPQSMTGTFNESPEPSPASTTIAQGREKVKTRGEQCSAAGDITEPLGEAVQNITKDAVISLTRESLGVIHLMFPSKDNVAKEVTWDRFVRVMIEAGFMARNNSGSAVAFKDPGNGGRIVFHKPHPADKIDPVLLRTMGKRMAKWFGWKRELFALRDGKTSGVQE</sequence>
<dbReference type="GO" id="GO:0003729">
    <property type="term" value="F:mRNA binding"/>
    <property type="evidence" value="ECO:0007669"/>
    <property type="project" value="InterPro"/>
</dbReference>
<comment type="caution">
    <text evidence="1">The sequence shown here is derived from an EMBL/GenBank/DDBJ whole genome shotgun (WGS) entry which is preliminary data.</text>
</comment>
<dbReference type="InterPro" id="IPR012933">
    <property type="entry name" value="HicA_mRNA_interferase"/>
</dbReference>
<dbReference type="AlphaFoldDB" id="A0A8H5XJI8"/>
<reference evidence="1 2" key="1">
    <citation type="submission" date="2020-05" db="EMBL/GenBank/DDBJ databases">
        <title>Identification and distribution of gene clusters putatively required for synthesis of sphingolipid metabolism inhibitors in phylogenetically diverse species of the filamentous fungus Fusarium.</title>
        <authorList>
            <person name="Kim H.-S."/>
            <person name="Busman M."/>
            <person name="Brown D.W."/>
            <person name="Divon H."/>
            <person name="Uhlig S."/>
            <person name="Proctor R.H."/>
        </authorList>
    </citation>
    <scope>NUCLEOTIDE SEQUENCE [LARGE SCALE GENOMIC DNA]</scope>
    <source>
        <strain evidence="1 2">NRRL 25311</strain>
    </source>
</reference>
<protein>
    <submittedName>
        <fullName evidence="1">Uncharacterized protein</fullName>
    </submittedName>
</protein>
<name>A0A8H5XJI8_9HYPO</name>
<accession>A0A8H5XJI8</accession>
<organism evidence="1 2">
    <name type="scientific">Fusarium denticulatum</name>
    <dbReference type="NCBI Taxonomy" id="48507"/>
    <lineage>
        <taxon>Eukaryota</taxon>
        <taxon>Fungi</taxon>
        <taxon>Dikarya</taxon>
        <taxon>Ascomycota</taxon>
        <taxon>Pezizomycotina</taxon>
        <taxon>Sordariomycetes</taxon>
        <taxon>Hypocreomycetidae</taxon>
        <taxon>Hypocreales</taxon>
        <taxon>Nectriaceae</taxon>
        <taxon>Fusarium</taxon>
        <taxon>Fusarium fujikuroi species complex</taxon>
    </lineage>
</organism>
<keyword evidence="2" id="KW-1185">Reference proteome</keyword>